<name>A0AAV2P3L9_9HYME</name>
<feature type="compositionally biased region" description="Basic and acidic residues" evidence="1">
    <location>
        <begin position="242"/>
        <end position="262"/>
    </location>
</feature>
<feature type="region of interest" description="Disordered" evidence="1">
    <location>
        <begin position="7"/>
        <end position="73"/>
    </location>
</feature>
<feature type="region of interest" description="Disordered" evidence="1">
    <location>
        <begin position="532"/>
        <end position="551"/>
    </location>
</feature>
<dbReference type="AlphaFoldDB" id="A0AAV2P3L9"/>
<organism evidence="2 3">
    <name type="scientific">Lasius platythorax</name>
    <dbReference type="NCBI Taxonomy" id="488582"/>
    <lineage>
        <taxon>Eukaryota</taxon>
        <taxon>Metazoa</taxon>
        <taxon>Ecdysozoa</taxon>
        <taxon>Arthropoda</taxon>
        <taxon>Hexapoda</taxon>
        <taxon>Insecta</taxon>
        <taxon>Pterygota</taxon>
        <taxon>Neoptera</taxon>
        <taxon>Endopterygota</taxon>
        <taxon>Hymenoptera</taxon>
        <taxon>Apocrita</taxon>
        <taxon>Aculeata</taxon>
        <taxon>Formicoidea</taxon>
        <taxon>Formicidae</taxon>
        <taxon>Formicinae</taxon>
        <taxon>Lasius</taxon>
        <taxon>Lasius</taxon>
    </lineage>
</organism>
<feature type="region of interest" description="Disordered" evidence="1">
    <location>
        <begin position="91"/>
        <end position="114"/>
    </location>
</feature>
<evidence type="ECO:0000313" key="2">
    <source>
        <dbReference type="EMBL" id="CAL1687456.1"/>
    </source>
</evidence>
<feature type="region of interest" description="Disordered" evidence="1">
    <location>
        <begin position="242"/>
        <end position="279"/>
    </location>
</feature>
<protein>
    <submittedName>
        <fullName evidence="2">Uncharacterized protein</fullName>
    </submittedName>
</protein>
<feature type="compositionally biased region" description="Polar residues" evidence="1">
    <location>
        <begin position="46"/>
        <end position="62"/>
    </location>
</feature>
<sequence>MRCVRFQKDKRPHWNSREVAENVTTSEKVDKNNDISSQKYDECAASNHSTPVTSRQNANNAEESLEPDHYSSPILLPCTQEGGNEVAWDWSSSLSKTPESRNKGQNVHCETPKGTKLLQKKRNSDSPLLYKPLKRKTINMENIENIGQFAAELQALTEKMCVIKHNDQNHSNDQVEKEVPILANTSIKEETPTVEDDKQNYIGEINDNNIIKKDANYEDLFDDSIDDDMIRCTQEIEEKLKSIADKENSTHSEPSVEKEELSQKSGANNASDKNTVQSTSIESFKELSAENIFHRGTNNNNTLKTYSKLSKRDSNSSIHIAGHTGKNLYKSCLSNNNMIHSSIRGSCDNKKLSKNKATKSFDFPDDSFDDCLAACIEDEKSLPAMFESLVYRNDSAKFEASYERLTHAPLKLEANSLKSTAKGETSSANLSADKKFFKTKSLSDHYINQNANAKNKSNTMRSMLHLNPAKSSTITYTNVTRASVSTNPIVKNDCKVENSAISLTRGADRTRGSDDVNRCTIKGDGDRFVRHHSTGNMKNDTREVSKTGSQPAQCTPEEIERKRLQALMRLEAKRKLYAEMKITNNINR</sequence>
<feature type="compositionally biased region" description="Polar residues" evidence="1">
    <location>
        <begin position="263"/>
        <end position="279"/>
    </location>
</feature>
<gene>
    <name evidence="2" type="ORF">LPLAT_LOCUS12662</name>
</gene>
<reference evidence="2" key="1">
    <citation type="submission" date="2024-04" db="EMBL/GenBank/DDBJ databases">
        <authorList>
            <consortium name="Molecular Ecology Group"/>
        </authorList>
    </citation>
    <scope>NUCLEOTIDE SEQUENCE</scope>
</reference>
<dbReference type="EMBL" id="OZ034830">
    <property type="protein sequence ID" value="CAL1687456.1"/>
    <property type="molecule type" value="Genomic_DNA"/>
</dbReference>
<dbReference type="Proteomes" id="UP001497644">
    <property type="component" value="Chromosome 7"/>
</dbReference>
<accession>A0AAV2P3L9</accession>
<evidence type="ECO:0000256" key="1">
    <source>
        <dbReference type="SAM" id="MobiDB-lite"/>
    </source>
</evidence>
<keyword evidence="3" id="KW-1185">Reference proteome</keyword>
<proteinExistence type="predicted"/>
<evidence type="ECO:0000313" key="3">
    <source>
        <dbReference type="Proteomes" id="UP001497644"/>
    </source>
</evidence>